<keyword evidence="1" id="KW-1133">Transmembrane helix</keyword>
<accession>A0A0T9P6E0</accession>
<evidence type="ECO:0000256" key="1">
    <source>
        <dbReference type="SAM" id="Phobius"/>
    </source>
</evidence>
<sequence>MLFGQINTLILLLFFPSALTGLIIFMISAPKNSDVYPNLKIV</sequence>
<keyword evidence="1" id="KW-0472">Membrane</keyword>
<dbReference type="Proteomes" id="UP000041882">
    <property type="component" value="Unassembled WGS sequence"/>
</dbReference>
<proteinExistence type="predicted"/>
<protein>
    <submittedName>
        <fullName evidence="2">Uncharacterized protein</fullName>
    </submittedName>
</protein>
<evidence type="ECO:0000313" key="2">
    <source>
        <dbReference type="EMBL" id="CNH47982.1"/>
    </source>
</evidence>
<keyword evidence="3" id="KW-1185">Reference proteome</keyword>
<keyword evidence="1" id="KW-0812">Transmembrane</keyword>
<feature type="transmembrane region" description="Helical" evidence="1">
    <location>
        <begin position="6"/>
        <end position="27"/>
    </location>
</feature>
<organism evidence="2 3">
    <name type="scientific">Yersinia thracica</name>
    <dbReference type="NCBI Taxonomy" id="2890319"/>
    <lineage>
        <taxon>Bacteria</taxon>
        <taxon>Pseudomonadati</taxon>
        <taxon>Pseudomonadota</taxon>
        <taxon>Gammaproteobacteria</taxon>
        <taxon>Enterobacterales</taxon>
        <taxon>Yersiniaceae</taxon>
        <taxon>Yersinia</taxon>
    </lineage>
</organism>
<dbReference type="EMBL" id="CQAW01000005">
    <property type="protein sequence ID" value="CNH47982.1"/>
    <property type="molecule type" value="Genomic_DNA"/>
</dbReference>
<dbReference type="AlphaFoldDB" id="A0A0T9P6E0"/>
<reference evidence="3" key="1">
    <citation type="submission" date="2015-03" db="EMBL/GenBank/DDBJ databases">
        <authorList>
            <consortium name="Pathogen Informatics"/>
            <person name="Murphy D."/>
        </authorList>
    </citation>
    <scope>NUCLEOTIDE SEQUENCE [LARGE SCALE GENOMIC DNA]</scope>
    <source>
        <strain evidence="3">IP6945</strain>
    </source>
</reference>
<gene>
    <name evidence="2" type="ORF">ERS008472_01550</name>
</gene>
<name>A0A0T9P6E0_9GAMM</name>
<evidence type="ECO:0000313" key="3">
    <source>
        <dbReference type="Proteomes" id="UP000041882"/>
    </source>
</evidence>